<dbReference type="InterPro" id="IPR047196">
    <property type="entry name" value="YidC_ALB_C"/>
</dbReference>
<dbReference type="EMBL" id="FLUQ01000001">
    <property type="protein sequence ID" value="SBV91936.1"/>
    <property type="molecule type" value="Genomic_DNA"/>
</dbReference>
<feature type="transmembrane region" description="Helical" evidence="10">
    <location>
        <begin position="327"/>
        <end position="349"/>
    </location>
</feature>
<evidence type="ECO:0000259" key="11">
    <source>
        <dbReference type="Pfam" id="PF02096"/>
    </source>
</evidence>
<keyword evidence="8" id="KW-0143">Chaperone</keyword>
<proteinExistence type="inferred from homology"/>
<dbReference type="Pfam" id="PF02096">
    <property type="entry name" value="60KD_IMP"/>
    <property type="match status" value="1"/>
</dbReference>
<evidence type="ECO:0000256" key="2">
    <source>
        <dbReference type="ARBA" id="ARBA00022448"/>
    </source>
</evidence>
<keyword evidence="6 10" id="KW-1133">Transmembrane helix</keyword>
<dbReference type="InterPro" id="IPR028055">
    <property type="entry name" value="YidC/Oxa/ALB_C"/>
</dbReference>
<evidence type="ECO:0000256" key="3">
    <source>
        <dbReference type="ARBA" id="ARBA00022475"/>
    </source>
</evidence>
<dbReference type="InterPro" id="IPR001708">
    <property type="entry name" value="YidC/ALB3/OXA1/COX18"/>
</dbReference>
<feature type="transmembrane region" description="Helical" evidence="10">
    <location>
        <begin position="557"/>
        <end position="574"/>
    </location>
</feature>
<evidence type="ECO:0000256" key="9">
    <source>
        <dbReference type="RuleBase" id="RU003945"/>
    </source>
</evidence>
<feature type="transmembrane region" description="Helical" evidence="10">
    <location>
        <begin position="294"/>
        <end position="315"/>
    </location>
</feature>
<feature type="transmembrane region" description="Helical" evidence="10">
    <location>
        <begin position="33"/>
        <end position="55"/>
    </location>
</feature>
<evidence type="ECO:0000256" key="5">
    <source>
        <dbReference type="ARBA" id="ARBA00022927"/>
    </source>
</evidence>
<feature type="transmembrane region" description="Helical" evidence="10">
    <location>
        <begin position="185"/>
        <end position="206"/>
    </location>
</feature>
<name>A0A212IXL6_9DELT</name>
<feature type="domain" description="Membrane insertase YidC/Oxa/ALB C-terminal" evidence="11">
    <location>
        <begin position="33"/>
        <end position="222"/>
    </location>
</feature>
<evidence type="ECO:0000256" key="1">
    <source>
        <dbReference type="ARBA" id="ARBA00004651"/>
    </source>
</evidence>
<keyword evidence="5" id="KW-0653">Protein transport</keyword>
<gene>
    <name evidence="12" type="ORF">KL86DPRO_10275</name>
</gene>
<accession>A0A212IXL6</accession>
<dbReference type="GO" id="GO:0005886">
    <property type="term" value="C:plasma membrane"/>
    <property type="evidence" value="ECO:0007669"/>
    <property type="project" value="UniProtKB-SubCell"/>
</dbReference>
<dbReference type="GO" id="GO:0032977">
    <property type="term" value="F:membrane insertase activity"/>
    <property type="evidence" value="ECO:0007669"/>
    <property type="project" value="InterPro"/>
</dbReference>
<keyword evidence="3" id="KW-1003">Cell membrane</keyword>
<keyword evidence="7 10" id="KW-0472">Membrane</keyword>
<dbReference type="GO" id="GO:0015031">
    <property type="term" value="P:protein transport"/>
    <property type="evidence" value="ECO:0007669"/>
    <property type="project" value="UniProtKB-KW"/>
</dbReference>
<comment type="subcellular location">
    <subcellularLocation>
        <location evidence="1">Cell membrane</location>
        <topology evidence="1">Multi-pass membrane protein</topology>
    </subcellularLocation>
    <subcellularLocation>
        <location evidence="9">Membrane</location>
        <topology evidence="9">Multi-pass membrane protein</topology>
    </subcellularLocation>
</comment>
<dbReference type="PANTHER" id="PTHR12428:SF65">
    <property type="entry name" value="CYTOCHROME C OXIDASE ASSEMBLY PROTEIN COX18, MITOCHONDRIAL"/>
    <property type="match status" value="1"/>
</dbReference>
<feature type="transmembrane region" description="Helical" evidence="10">
    <location>
        <begin position="528"/>
        <end position="548"/>
    </location>
</feature>
<protein>
    <submittedName>
        <fullName evidence="12">Putative Membrane protein insertase, YidC/Oxa1 family</fullName>
    </submittedName>
</protein>
<dbReference type="AlphaFoldDB" id="A0A212IXL6"/>
<feature type="transmembrane region" description="Helical" evidence="10">
    <location>
        <begin position="420"/>
        <end position="442"/>
    </location>
</feature>
<keyword evidence="4 9" id="KW-0812">Transmembrane</keyword>
<dbReference type="GO" id="GO:0051205">
    <property type="term" value="P:protein insertion into membrane"/>
    <property type="evidence" value="ECO:0007669"/>
    <property type="project" value="TreeGrafter"/>
</dbReference>
<dbReference type="InterPro" id="IPR017850">
    <property type="entry name" value="Alkaline_phosphatase_core_sf"/>
</dbReference>
<feature type="transmembrane region" description="Helical" evidence="10">
    <location>
        <begin position="487"/>
        <end position="508"/>
    </location>
</feature>
<dbReference type="PANTHER" id="PTHR12428">
    <property type="entry name" value="OXA1"/>
    <property type="match status" value="1"/>
</dbReference>
<reference evidence="12" key="1">
    <citation type="submission" date="2016-04" db="EMBL/GenBank/DDBJ databases">
        <authorList>
            <person name="Evans L.H."/>
            <person name="Alamgir A."/>
            <person name="Owens N."/>
            <person name="Weber N.D."/>
            <person name="Virtaneva K."/>
            <person name="Barbian K."/>
            <person name="Babar A."/>
            <person name="Rosenke K."/>
        </authorList>
    </citation>
    <scope>NUCLEOTIDE SEQUENCE</scope>
    <source>
        <strain evidence="12">86</strain>
    </source>
</reference>
<dbReference type="CDD" id="cd20070">
    <property type="entry name" value="5TM_YidC_Alb3"/>
    <property type="match status" value="1"/>
</dbReference>
<organism evidence="12">
    <name type="scientific">uncultured delta proteobacterium</name>
    <dbReference type="NCBI Taxonomy" id="34034"/>
    <lineage>
        <taxon>Bacteria</taxon>
        <taxon>Deltaproteobacteria</taxon>
        <taxon>environmental samples</taxon>
    </lineage>
</organism>
<dbReference type="SUPFAM" id="SSF53649">
    <property type="entry name" value="Alkaline phosphatase-like"/>
    <property type="match status" value="1"/>
</dbReference>
<keyword evidence="2" id="KW-0813">Transport</keyword>
<dbReference type="Gene3D" id="3.40.720.10">
    <property type="entry name" value="Alkaline Phosphatase, subunit A"/>
    <property type="match status" value="1"/>
</dbReference>
<comment type="similarity">
    <text evidence="9">Belongs to the OXA1/ALB3/YidC family.</text>
</comment>
<evidence type="ECO:0000256" key="8">
    <source>
        <dbReference type="ARBA" id="ARBA00023186"/>
    </source>
</evidence>
<feature type="transmembrane region" description="Helical" evidence="10">
    <location>
        <begin position="147"/>
        <end position="173"/>
    </location>
</feature>
<feature type="transmembrane region" description="Helical" evidence="10">
    <location>
        <begin position="462"/>
        <end position="480"/>
    </location>
</feature>
<evidence type="ECO:0000256" key="4">
    <source>
        <dbReference type="ARBA" id="ARBA00022692"/>
    </source>
</evidence>
<evidence type="ECO:0000256" key="6">
    <source>
        <dbReference type="ARBA" id="ARBA00022989"/>
    </source>
</evidence>
<evidence type="ECO:0000256" key="7">
    <source>
        <dbReference type="ARBA" id="ARBA00023136"/>
    </source>
</evidence>
<evidence type="ECO:0000256" key="10">
    <source>
        <dbReference type="SAM" id="Phobius"/>
    </source>
</evidence>
<feature type="transmembrane region" description="Helical" evidence="10">
    <location>
        <begin position="262"/>
        <end position="282"/>
    </location>
</feature>
<feature type="transmembrane region" description="Helical" evidence="10">
    <location>
        <begin position="108"/>
        <end position="127"/>
    </location>
</feature>
<sequence>MPILDFLFYLCIAPLEAAMRHVLFAAHGLTGSWGASLVLLSLVVNIALIPVYHLAETWQEAERAVQRKMAPKLAEIQAVFAGRERWMFTRALYRLHGYSPIYSLRTSFGLLIQIPFFFAAYHLLHAAPEMAGASWLFLADLSRPDGLITLGGFSVNLMPFVMTGVNLLSAAVYTTRLTRREKIQLYGLAAVFLVLLYPSSAALLVYWTCNNIFSLGKNLVYTRFIYAAMDTVRTDTTRTDQGALTSREDAESPLPGKPVSVLLAWADIVCALAAGGLFAAAISQRKRTDVNALTLSLVGASLILAGIALMVRLAALRRGIDPRDNGLARHYGIFPLLVACIVALCVWKLTSFKKVADPLPWVFFRCYAVTIGLLAGWAVAREPFQRLFRRLAVYAEARFAVRPEARAQARFDAPVGTRKAGSLFAAAALVLAVLICWYTPAALYASDPDFFYESAGALAGRLTFRALVFLAACGLAFHWCHGRMKPFFALVLSWAALGALLFTFVATGDYGTMDEFVLQDPALLKTRLAFLVDLAVSLAAAGIIWFLLRRKTGSKNLTAILQGAAFALCLMALYQTATTPPSENTGLEQATSRLPDYNDELFGFTRTGTNTLVVMLDMFTGSHVERILAMSPELKQGLDGFVWYPDAMAPGATTLLSIGALLGGENYTAPAINARRQLPLKEELHKAFATLPDIFVPQGYSVALADVDELVPSLFEAMCPAAAKTLVVGKPVATAYTGYWREKQGLPSPLPESRAPFLGSVGLFRAAPWVLRDHIYFDGSWLGTQTVIHNPSEGPYAMLDVLPEVANADKKNSTVKYITSQVAHYPWRLDEATCMPVDRKGAYSVGKDRVIREHVVNERCGLLALARWFDWMKSAGVYDNTQIILVSDHDGNDSARFGKDFDDLRPGNMPWKPDALLLVKQRGSRGDLRIDNRPMSSADVVPLICGDGASCPGITYPDPLADMQTPRVRTHSAGLASIRRHGADHFKTRDYRVTGAMFDRKNWERLEAKP</sequence>
<evidence type="ECO:0000313" key="12">
    <source>
        <dbReference type="EMBL" id="SBV91936.1"/>
    </source>
</evidence>